<dbReference type="Pfam" id="PF01734">
    <property type="entry name" value="Patatin"/>
    <property type="match status" value="1"/>
</dbReference>
<proteinExistence type="predicted"/>
<feature type="active site" description="Proton acceptor" evidence="4">
    <location>
        <position position="206"/>
    </location>
</feature>
<keyword evidence="7" id="KW-1185">Reference proteome</keyword>
<dbReference type="InterPro" id="IPR050301">
    <property type="entry name" value="NTE"/>
</dbReference>
<keyword evidence="1 4" id="KW-0378">Hydrolase</keyword>
<evidence type="ECO:0000256" key="1">
    <source>
        <dbReference type="ARBA" id="ARBA00022801"/>
    </source>
</evidence>
<dbReference type="PANTHER" id="PTHR14226">
    <property type="entry name" value="NEUROPATHY TARGET ESTERASE/SWISS CHEESE D.MELANOGASTER"/>
    <property type="match status" value="1"/>
</dbReference>
<accession>A9DDH2</accession>
<keyword evidence="3 4" id="KW-0443">Lipid metabolism</keyword>
<dbReference type="GO" id="GO:0016787">
    <property type="term" value="F:hydrolase activity"/>
    <property type="evidence" value="ECO:0007669"/>
    <property type="project" value="UniProtKB-UniRule"/>
</dbReference>
<keyword evidence="2 4" id="KW-0442">Lipid degradation</keyword>
<organism evidence="6 7">
    <name type="scientific">Hoeflea phototrophica (strain DSM 17068 / NCIMB 14078 / DFL-43)</name>
    <dbReference type="NCBI Taxonomy" id="411684"/>
    <lineage>
        <taxon>Bacteria</taxon>
        <taxon>Pseudomonadati</taxon>
        <taxon>Pseudomonadota</taxon>
        <taxon>Alphaproteobacteria</taxon>
        <taxon>Hyphomicrobiales</taxon>
        <taxon>Rhizobiaceae</taxon>
        <taxon>Hoeflea</taxon>
    </lineage>
</organism>
<comment type="caution">
    <text evidence="6">The sequence shown here is derived from an EMBL/GenBank/DDBJ whole genome shotgun (WGS) entry which is preliminary data.</text>
</comment>
<dbReference type="EMBL" id="ABIA03000002">
    <property type="protein sequence ID" value="EDQ32070.1"/>
    <property type="molecule type" value="Genomic_DNA"/>
</dbReference>
<gene>
    <name evidence="6" type="ORF">HPDFL43_03134</name>
</gene>
<dbReference type="PANTHER" id="PTHR14226:SF78">
    <property type="entry name" value="SLR0060 PROTEIN"/>
    <property type="match status" value="1"/>
</dbReference>
<feature type="short sequence motif" description="GXGXXG" evidence="4">
    <location>
        <begin position="24"/>
        <end position="29"/>
    </location>
</feature>
<evidence type="ECO:0000313" key="6">
    <source>
        <dbReference type="EMBL" id="EDQ32070.1"/>
    </source>
</evidence>
<dbReference type="OrthoDB" id="9807112at2"/>
<dbReference type="Gene3D" id="3.40.1090.10">
    <property type="entry name" value="Cytosolic phospholipase A2 catalytic domain"/>
    <property type="match status" value="2"/>
</dbReference>
<dbReference type="eggNOG" id="COG1752">
    <property type="taxonomic scope" value="Bacteria"/>
</dbReference>
<feature type="domain" description="PNPLA" evidence="5">
    <location>
        <begin position="20"/>
        <end position="219"/>
    </location>
</feature>
<feature type="short sequence motif" description="DGA/G" evidence="4">
    <location>
        <begin position="206"/>
        <end position="208"/>
    </location>
</feature>
<sequence>MDRTMSAARSTDKQDRIINLALQGGGAHGAFTWGVVDRLLDEPDIGFEGLSGTSAGAVNAVVLAHGLMNGGRKGGQAALEDFWRRCSEAGTVFSPLHPMPELSLPGMDAVRSATYSMFDTLTRTFSPYEFNPFDINPLRDLLSDCVDFDGLRKSCDVKLFLSATNVRSGRVKVFKTNEVSVEVVMASACLPFLYKAVEIDGQHYWDGGYMGNPVLFPFFYECESRDVMIVHINPMERDEVPMTAPEILNRINEISFNSSLIEEMRAINFVTRLVEQDWLKDDYKDRLKHILVHSVRSDLALENLEVSSKFDVRWSFLCDLRDRGRVEADAWLKANGKDIGKSSTVHLESQYLGLPGPATKQASAPVD</sequence>
<evidence type="ECO:0000259" key="5">
    <source>
        <dbReference type="PROSITE" id="PS51635"/>
    </source>
</evidence>
<dbReference type="SUPFAM" id="SSF52151">
    <property type="entry name" value="FabD/lysophospholipase-like"/>
    <property type="match status" value="1"/>
</dbReference>
<dbReference type="Proteomes" id="UP000004291">
    <property type="component" value="Chromosome"/>
</dbReference>
<name>A9DDH2_HOEPD</name>
<reference evidence="6 7" key="2">
    <citation type="submission" date="2012-06" db="EMBL/GenBank/DDBJ databases">
        <authorList>
            <person name="Fiebig A."/>
        </authorList>
    </citation>
    <scope>NUCLEOTIDE SEQUENCE [LARGE SCALE GENOMIC DNA]</scope>
    <source>
        <strain evidence="6 7">DFL-43</strain>
    </source>
</reference>
<evidence type="ECO:0000256" key="4">
    <source>
        <dbReference type="PROSITE-ProRule" id="PRU01161"/>
    </source>
</evidence>
<dbReference type="PROSITE" id="PS51635">
    <property type="entry name" value="PNPLA"/>
    <property type="match status" value="1"/>
</dbReference>
<dbReference type="InterPro" id="IPR016035">
    <property type="entry name" value="Acyl_Trfase/lysoPLipase"/>
</dbReference>
<evidence type="ECO:0000256" key="3">
    <source>
        <dbReference type="ARBA" id="ARBA00023098"/>
    </source>
</evidence>
<feature type="short sequence motif" description="GXSXG" evidence="4">
    <location>
        <begin position="52"/>
        <end position="56"/>
    </location>
</feature>
<evidence type="ECO:0000256" key="2">
    <source>
        <dbReference type="ARBA" id="ARBA00022963"/>
    </source>
</evidence>
<dbReference type="GO" id="GO:0016042">
    <property type="term" value="P:lipid catabolic process"/>
    <property type="evidence" value="ECO:0007669"/>
    <property type="project" value="UniProtKB-UniRule"/>
</dbReference>
<dbReference type="InterPro" id="IPR002641">
    <property type="entry name" value="PNPLA_dom"/>
</dbReference>
<dbReference type="STRING" id="411684.HPDFL43_03134"/>
<evidence type="ECO:0000313" key="7">
    <source>
        <dbReference type="Proteomes" id="UP000004291"/>
    </source>
</evidence>
<dbReference type="HOGENOM" id="CLU_040292_0_0_5"/>
<protein>
    <submittedName>
        <fullName evidence="6">Putative esterase of the alpha-beta hydrolase superfamily</fullName>
    </submittedName>
</protein>
<dbReference type="AlphaFoldDB" id="A9DDH2"/>
<feature type="active site" description="Nucleophile" evidence="4">
    <location>
        <position position="54"/>
    </location>
</feature>
<reference evidence="6 7" key="1">
    <citation type="submission" date="2007-10" db="EMBL/GenBank/DDBJ databases">
        <authorList>
            <person name="Wagner-Dobler I."/>
            <person name="Ferriera S."/>
            <person name="Johnson J."/>
            <person name="Kravitz S."/>
            <person name="Beeson K."/>
            <person name="Sutton G."/>
            <person name="Rogers Y.-H."/>
            <person name="Friedman R."/>
            <person name="Frazier M."/>
            <person name="Venter J.C."/>
        </authorList>
    </citation>
    <scope>NUCLEOTIDE SEQUENCE [LARGE SCALE GENOMIC DNA]</scope>
    <source>
        <strain evidence="6 7">DFL-43</strain>
    </source>
</reference>